<protein>
    <submittedName>
        <fullName evidence="2">Uncharacterized protein</fullName>
    </submittedName>
</protein>
<feature type="compositionally biased region" description="Basic and acidic residues" evidence="1">
    <location>
        <begin position="40"/>
        <end position="51"/>
    </location>
</feature>
<evidence type="ECO:0000313" key="2">
    <source>
        <dbReference type="EMBL" id="CAL1400171.1"/>
    </source>
</evidence>
<gene>
    <name evidence="2" type="ORF">LTRI10_LOCUS40317</name>
</gene>
<proteinExistence type="predicted"/>
<accession>A0AAV2FP88</accession>
<dbReference type="AlphaFoldDB" id="A0AAV2FP88"/>
<dbReference type="EMBL" id="OZ034820">
    <property type="protein sequence ID" value="CAL1400171.1"/>
    <property type="molecule type" value="Genomic_DNA"/>
</dbReference>
<sequence length="106" mass="11515">MLSISLEALAMAGVDYVEWGMDAEEWERQQLRQPPPPHLLADDHDLQEDHSPAATVVENDAGHNGNDGGDGRPSTDTGGGELGFGHKIQYCCLRFMITVMIVARGP</sequence>
<dbReference type="Proteomes" id="UP001497516">
    <property type="component" value="Chromosome 7"/>
</dbReference>
<reference evidence="2 3" key="1">
    <citation type="submission" date="2024-04" db="EMBL/GenBank/DDBJ databases">
        <authorList>
            <person name="Fracassetti M."/>
        </authorList>
    </citation>
    <scope>NUCLEOTIDE SEQUENCE [LARGE SCALE GENOMIC DNA]</scope>
</reference>
<feature type="region of interest" description="Disordered" evidence="1">
    <location>
        <begin position="27"/>
        <end position="80"/>
    </location>
</feature>
<evidence type="ECO:0000256" key="1">
    <source>
        <dbReference type="SAM" id="MobiDB-lite"/>
    </source>
</evidence>
<evidence type="ECO:0000313" key="3">
    <source>
        <dbReference type="Proteomes" id="UP001497516"/>
    </source>
</evidence>
<organism evidence="2 3">
    <name type="scientific">Linum trigynum</name>
    <dbReference type="NCBI Taxonomy" id="586398"/>
    <lineage>
        <taxon>Eukaryota</taxon>
        <taxon>Viridiplantae</taxon>
        <taxon>Streptophyta</taxon>
        <taxon>Embryophyta</taxon>
        <taxon>Tracheophyta</taxon>
        <taxon>Spermatophyta</taxon>
        <taxon>Magnoliopsida</taxon>
        <taxon>eudicotyledons</taxon>
        <taxon>Gunneridae</taxon>
        <taxon>Pentapetalae</taxon>
        <taxon>rosids</taxon>
        <taxon>fabids</taxon>
        <taxon>Malpighiales</taxon>
        <taxon>Linaceae</taxon>
        <taxon>Linum</taxon>
    </lineage>
</organism>
<name>A0AAV2FP88_9ROSI</name>
<keyword evidence="3" id="KW-1185">Reference proteome</keyword>